<dbReference type="EMBL" id="CAMXCT030002555">
    <property type="protein sequence ID" value="CAL4786162.1"/>
    <property type="molecule type" value="Genomic_DNA"/>
</dbReference>
<dbReference type="InterPro" id="IPR001478">
    <property type="entry name" value="PDZ"/>
</dbReference>
<keyword evidence="4" id="KW-1185">Reference proteome</keyword>
<dbReference type="InterPro" id="IPR036034">
    <property type="entry name" value="PDZ_sf"/>
</dbReference>
<feature type="domain" description="PDZ" evidence="1">
    <location>
        <begin position="172"/>
        <end position="254"/>
    </location>
</feature>
<dbReference type="SUPFAM" id="SSF50156">
    <property type="entry name" value="PDZ domain-like"/>
    <property type="match status" value="1"/>
</dbReference>
<dbReference type="EMBL" id="CAMXCT010002555">
    <property type="protein sequence ID" value="CAI3998850.1"/>
    <property type="molecule type" value="Genomic_DNA"/>
</dbReference>
<proteinExistence type="predicted"/>
<sequence>MVPSVTDTSTDVAATVAKPVTAFATASAPPTMMDRNETGVERAFAGEKTKTVAGTESAVELEPTGCRDSVPGSCFTVGVDTDLRGAPPLGLTFDVMDPAVCVVASVSAPSLIHSWNQRCAPEEVVKPRDRLVKVNGLSRADAEGLAKVLAEGLGHKKKAHALLEFQHPLVVDVKLRKDGALPLGLSLHYALSENKIGGLCVKSIGDGLVKAKGPQIKEGHRVVAIDASEMGVDKMLETLRVSKEVTLTIISWPEQGGEPAAPAPCVSP</sequence>
<dbReference type="OrthoDB" id="417475at2759"/>
<dbReference type="Proteomes" id="UP001152797">
    <property type="component" value="Unassembled WGS sequence"/>
</dbReference>
<protein>
    <submittedName>
        <fullName evidence="3">PDZ domain-containing protein</fullName>
    </submittedName>
</protein>
<organism evidence="2">
    <name type="scientific">Cladocopium goreaui</name>
    <dbReference type="NCBI Taxonomy" id="2562237"/>
    <lineage>
        <taxon>Eukaryota</taxon>
        <taxon>Sar</taxon>
        <taxon>Alveolata</taxon>
        <taxon>Dinophyceae</taxon>
        <taxon>Suessiales</taxon>
        <taxon>Symbiodiniaceae</taxon>
        <taxon>Cladocopium</taxon>
    </lineage>
</organism>
<evidence type="ECO:0000313" key="4">
    <source>
        <dbReference type="Proteomes" id="UP001152797"/>
    </source>
</evidence>
<reference evidence="3 4" key="2">
    <citation type="submission" date="2024-05" db="EMBL/GenBank/DDBJ databases">
        <authorList>
            <person name="Chen Y."/>
            <person name="Shah S."/>
            <person name="Dougan E. K."/>
            <person name="Thang M."/>
            <person name="Chan C."/>
        </authorList>
    </citation>
    <scope>NUCLEOTIDE SEQUENCE [LARGE SCALE GENOMIC DNA]</scope>
</reference>
<evidence type="ECO:0000259" key="1">
    <source>
        <dbReference type="PROSITE" id="PS50106"/>
    </source>
</evidence>
<dbReference type="PROSITE" id="PS50106">
    <property type="entry name" value="PDZ"/>
    <property type="match status" value="1"/>
</dbReference>
<evidence type="ECO:0000313" key="2">
    <source>
        <dbReference type="EMBL" id="CAI3998850.1"/>
    </source>
</evidence>
<accession>A0A9P1CWA2</accession>
<evidence type="ECO:0000313" key="3">
    <source>
        <dbReference type="EMBL" id="CAL4786162.1"/>
    </source>
</evidence>
<dbReference type="EMBL" id="CAMXCT020002555">
    <property type="protein sequence ID" value="CAL1152225.1"/>
    <property type="molecule type" value="Genomic_DNA"/>
</dbReference>
<comment type="caution">
    <text evidence="2">The sequence shown here is derived from an EMBL/GenBank/DDBJ whole genome shotgun (WGS) entry which is preliminary data.</text>
</comment>
<gene>
    <name evidence="2" type="ORF">C1SCF055_LOCUS25118</name>
</gene>
<reference evidence="2" key="1">
    <citation type="submission" date="2022-10" db="EMBL/GenBank/DDBJ databases">
        <authorList>
            <person name="Chen Y."/>
            <person name="Dougan E. K."/>
            <person name="Chan C."/>
            <person name="Rhodes N."/>
            <person name="Thang M."/>
        </authorList>
    </citation>
    <scope>NUCLEOTIDE SEQUENCE</scope>
</reference>
<dbReference type="AlphaFoldDB" id="A0A9P1CWA2"/>
<name>A0A9P1CWA2_9DINO</name>